<comment type="caution">
    <text evidence="2">The sequence shown here is derived from an EMBL/GenBank/DDBJ whole genome shotgun (WGS) entry which is preliminary data.</text>
</comment>
<protein>
    <submittedName>
        <fullName evidence="2">Uncharacterized protein</fullName>
    </submittedName>
</protein>
<organism evidence="2 3">
    <name type="scientific">Bionectria ochroleuca</name>
    <name type="common">Gliocladium roseum</name>
    <dbReference type="NCBI Taxonomy" id="29856"/>
    <lineage>
        <taxon>Eukaryota</taxon>
        <taxon>Fungi</taxon>
        <taxon>Dikarya</taxon>
        <taxon>Ascomycota</taxon>
        <taxon>Pezizomycotina</taxon>
        <taxon>Sordariomycetes</taxon>
        <taxon>Hypocreomycetidae</taxon>
        <taxon>Hypocreales</taxon>
        <taxon>Bionectriaceae</taxon>
        <taxon>Clonostachys</taxon>
    </lineage>
</organism>
<evidence type="ECO:0000313" key="3">
    <source>
        <dbReference type="Proteomes" id="UP000616885"/>
    </source>
</evidence>
<reference evidence="2" key="1">
    <citation type="submission" date="2020-10" db="EMBL/GenBank/DDBJ databases">
        <title>High-Quality Genome Resource of Clonostachys rosea strain S41 by Oxford Nanopore Long-Read Sequencing.</title>
        <authorList>
            <person name="Wang H."/>
        </authorList>
    </citation>
    <scope>NUCLEOTIDE SEQUENCE</scope>
    <source>
        <strain evidence="2">S41</strain>
    </source>
</reference>
<dbReference type="AlphaFoldDB" id="A0A8H7KFF2"/>
<feature type="region of interest" description="Disordered" evidence="1">
    <location>
        <begin position="1"/>
        <end position="34"/>
    </location>
</feature>
<evidence type="ECO:0000313" key="2">
    <source>
        <dbReference type="EMBL" id="KAF9749322.1"/>
    </source>
</evidence>
<accession>A0A8H7KFF2</accession>
<sequence length="187" mass="20031">MQADASTLATKKRVGQDSHALTRHWHPGPKILWPGSNAGQSATARGIARHVGGPLELLLPSRPVRIVCALFGPPSPLLRSSASPMEKFWKHHGTRPVWGNGSDLRNPSLSQRANICSMQGIRLNLPLVAAKVASRFPARPDSFSSPPSSPASNLEWDQIRIVGLAAGSLCFFHGSVMLPPSTPPTTD</sequence>
<dbReference type="EMBL" id="JADCTT010000008">
    <property type="protein sequence ID" value="KAF9749322.1"/>
    <property type="molecule type" value="Genomic_DNA"/>
</dbReference>
<gene>
    <name evidence="2" type="ORF">IM811_017117</name>
</gene>
<dbReference type="Proteomes" id="UP000616885">
    <property type="component" value="Unassembled WGS sequence"/>
</dbReference>
<proteinExistence type="predicted"/>
<name>A0A8H7KFF2_BIOOC</name>
<evidence type="ECO:0000256" key="1">
    <source>
        <dbReference type="SAM" id="MobiDB-lite"/>
    </source>
</evidence>